<dbReference type="Gene3D" id="3.40.50.150">
    <property type="entry name" value="Vaccinia Virus protein VP39"/>
    <property type="match status" value="1"/>
</dbReference>
<dbReference type="AlphaFoldDB" id="A0A919BCF2"/>
<dbReference type="Pfam" id="PF03781">
    <property type="entry name" value="FGE-sulfatase"/>
    <property type="match status" value="1"/>
</dbReference>
<dbReference type="FunFam" id="3.90.1580.10:FF:000006">
    <property type="entry name" value="Generic methyltransferase, putative"/>
    <property type="match status" value="1"/>
</dbReference>
<evidence type="ECO:0000259" key="6">
    <source>
        <dbReference type="Pfam" id="PF13847"/>
    </source>
</evidence>
<dbReference type="Proteomes" id="UP000623842">
    <property type="component" value="Unassembled WGS sequence"/>
</dbReference>
<dbReference type="InterPro" id="IPR027625">
    <property type="entry name" value="OvoA_Cterm"/>
</dbReference>
<dbReference type="InterPro" id="IPR029063">
    <property type="entry name" value="SAM-dependent_MTases_sf"/>
</dbReference>
<evidence type="ECO:0000313" key="8">
    <source>
        <dbReference type="Proteomes" id="UP000623842"/>
    </source>
</evidence>
<dbReference type="CDD" id="cd02440">
    <property type="entry name" value="AdoMet_MTases"/>
    <property type="match status" value="1"/>
</dbReference>
<dbReference type="PANTHER" id="PTHR23150">
    <property type="entry name" value="SULFATASE MODIFYING FACTOR 1, 2"/>
    <property type="match status" value="1"/>
</dbReference>
<evidence type="ECO:0000259" key="5">
    <source>
        <dbReference type="Pfam" id="PF12867"/>
    </source>
</evidence>
<feature type="domain" description="Methyltransferase" evidence="6">
    <location>
        <begin position="576"/>
        <end position="644"/>
    </location>
</feature>
<keyword evidence="1" id="KW-0560">Oxidoreductase</keyword>
<protein>
    <submittedName>
        <fullName evidence="7">SAM-dependent methyltransferase</fullName>
    </submittedName>
</protein>
<dbReference type="InterPro" id="IPR024775">
    <property type="entry name" value="DinB-like"/>
</dbReference>
<feature type="domain" description="DinB-like" evidence="5">
    <location>
        <begin position="29"/>
        <end position="164"/>
    </location>
</feature>
<dbReference type="Pfam" id="PF13847">
    <property type="entry name" value="Methyltransf_31"/>
    <property type="match status" value="1"/>
</dbReference>
<keyword evidence="2" id="KW-0408">Iron</keyword>
<dbReference type="GO" id="GO:0120147">
    <property type="term" value="F:formylglycine-generating oxidase activity"/>
    <property type="evidence" value="ECO:0007669"/>
    <property type="project" value="TreeGrafter"/>
</dbReference>
<evidence type="ECO:0000313" key="7">
    <source>
        <dbReference type="EMBL" id="GHF83031.1"/>
    </source>
</evidence>
<dbReference type="SUPFAM" id="SSF53335">
    <property type="entry name" value="S-adenosyl-L-methionine-dependent methyltransferases"/>
    <property type="match status" value="1"/>
</dbReference>
<dbReference type="NCBIfam" id="TIGR04345">
    <property type="entry name" value="ovoA_Cterm"/>
    <property type="match status" value="1"/>
</dbReference>
<dbReference type="InterPro" id="IPR025714">
    <property type="entry name" value="Methyltranfer_dom"/>
</dbReference>
<keyword evidence="8" id="KW-1185">Reference proteome</keyword>
<dbReference type="InterPro" id="IPR027577">
    <property type="entry name" value="OvoA_Nterm"/>
</dbReference>
<dbReference type="GO" id="GO:0008168">
    <property type="term" value="F:methyltransferase activity"/>
    <property type="evidence" value="ECO:0007669"/>
    <property type="project" value="UniProtKB-KW"/>
</dbReference>
<accession>A0A919BCF2</accession>
<evidence type="ECO:0000259" key="4">
    <source>
        <dbReference type="Pfam" id="PF03781"/>
    </source>
</evidence>
<comment type="pathway">
    <text evidence="3">Amino-acid biosynthesis; ergothioneine biosynthesis.</text>
</comment>
<evidence type="ECO:0000256" key="3">
    <source>
        <dbReference type="ARBA" id="ARBA00037882"/>
    </source>
</evidence>
<keyword evidence="7" id="KW-0808">Transferase</keyword>
<feature type="domain" description="Sulfatase-modifying factor enzyme-like" evidence="4">
    <location>
        <begin position="197"/>
        <end position="447"/>
    </location>
</feature>
<keyword evidence="7" id="KW-0489">Methyltransferase</keyword>
<dbReference type="InterPro" id="IPR005532">
    <property type="entry name" value="SUMF_dom"/>
</dbReference>
<dbReference type="RefSeq" id="WP_189767486.1">
    <property type="nucleotide sequence ID" value="NZ_BNCK01000002.1"/>
</dbReference>
<sequence>MGSTNTQLPTPQLIGDSVEEKRAEIKQYFKNSWNTYEALFSLINNDQAFYLRPEPLRHPLVFYFGHTATFYINKLILGKYISNRVNEKLEAICAVGVDEMSWDDLDSSHYDWPTIDEVRDYRKQVFQLVNQLIEDMPLELPITQDSLAWVILMGCEHERIHLETSSVIMRMLPLENLSENEFWASCTESNEAPQNSLVNFPATQITLGKNTNDLTYGWDNEYGQEQYSVDAFKASEYLVSNGEFLAFVEAGGYHSPSYWSEEGRSWLEYKKAQMPRFWRKEQGKYIQRNLLNEMALPLNWPVEVNYLEAKAFCNWKSEQTNSFVRLPTEPEWYYLRQQLAGDAYQWQETPGNLNLAYYASSCPVNRFKQGDLFDVCGNVWQWTESPIDAFTGFAVHPLYDDFSTPTFDGKHNLIKGGSWISTGNEAIISSRYAFRRHFFQHAGFRYVQAQSAEIPHIAVNKFESDPAVCRELFSHYGLAEHENFSVQLADKVAEILTKFDVNRPKLLHMGCSVGRTSFALAKSAQQIDALDFTARYIQFGVQLQQQESVRFEMVNQGEIVNYHEVSLNKLCIDNTNNLNFYQGDAVNLKPIFEQYDVILIDQALEQSYDPKQALKTLSARLKPGGLLLIASSYIYDENICQKSQWLSGIKVNGENLEGAAGLSAILSPRFNLVNNESLLHVKPLNSRQRVHEQVELTVWRCTQDN</sequence>
<organism evidence="7 8">
    <name type="scientific">Thalassotalea marina</name>
    <dbReference type="NCBI Taxonomy" id="1673741"/>
    <lineage>
        <taxon>Bacteria</taxon>
        <taxon>Pseudomonadati</taxon>
        <taxon>Pseudomonadota</taxon>
        <taxon>Gammaproteobacteria</taxon>
        <taxon>Alteromonadales</taxon>
        <taxon>Colwelliaceae</taxon>
        <taxon>Thalassotalea</taxon>
    </lineage>
</organism>
<dbReference type="NCBIfam" id="TIGR04344">
    <property type="entry name" value="ovoA_Nterm"/>
    <property type="match status" value="1"/>
</dbReference>
<dbReference type="InterPro" id="IPR042095">
    <property type="entry name" value="SUMF_sf"/>
</dbReference>
<dbReference type="SUPFAM" id="SSF56436">
    <property type="entry name" value="C-type lectin-like"/>
    <property type="match status" value="1"/>
</dbReference>
<reference evidence="7" key="2">
    <citation type="submission" date="2020-09" db="EMBL/GenBank/DDBJ databases">
        <authorList>
            <person name="Sun Q."/>
            <person name="Kim S."/>
        </authorList>
    </citation>
    <scope>NUCLEOTIDE SEQUENCE</scope>
    <source>
        <strain evidence="7">KCTC 42731</strain>
    </source>
</reference>
<proteinExistence type="predicted"/>
<dbReference type="EMBL" id="BNCK01000002">
    <property type="protein sequence ID" value="GHF83031.1"/>
    <property type="molecule type" value="Genomic_DNA"/>
</dbReference>
<comment type="caution">
    <text evidence="7">The sequence shown here is derived from an EMBL/GenBank/DDBJ whole genome shotgun (WGS) entry which is preliminary data.</text>
</comment>
<gene>
    <name evidence="7" type="ORF">GCM10017161_07850</name>
</gene>
<dbReference type="Pfam" id="PF12867">
    <property type="entry name" value="DinB_2"/>
    <property type="match status" value="1"/>
</dbReference>
<reference evidence="7" key="1">
    <citation type="journal article" date="2014" name="Int. J. Syst. Evol. Microbiol.">
        <title>Complete genome sequence of Corynebacterium casei LMG S-19264T (=DSM 44701T), isolated from a smear-ripened cheese.</title>
        <authorList>
            <consortium name="US DOE Joint Genome Institute (JGI-PGF)"/>
            <person name="Walter F."/>
            <person name="Albersmeier A."/>
            <person name="Kalinowski J."/>
            <person name="Ruckert C."/>
        </authorList>
    </citation>
    <scope>NUCLEOTIDE SEQUENCE</scope>
    <source>
        <strain evidence="7">KCTC 42731</strain>
    </source>
</reference>
<name>A0A919BCF2_9GAMM</name>
<dbReference type="GO" id="GO:0032259">
    <property type="term" value="P:methylation"/>
    <property type="evidence" value="ECO:0007669"/>
    <property type="project" value="UniProtKB-KW"/>
</dbReference>
<dbReference type="InterPro" id="IPR016187">
    <property type="entry name" value="CTDL_fold"/>
</dbReference>
<dbReference type="InterPro" id="IPR051043">
    <property type="entry name" value="Sulfatase_Mod_Factor_Kinase"/>
</dbReference>
<evidence type="ECO:0000256" key="1">
    <source>
        <dbReference type="ARBA" id="ARBA00023002"/>
    </source>
</evidence>
<dbReference type="Gene3D" id="3.90.1580.10">
    <property type="entry name" value="paralog of FGE (formylglycine-generating enzyme)"/>
    <property type="match status" value="1"/>
</dbReference>
<dbReference type="PANTHER" id="PTHR23150:SF26">
    <property type="entry name" value="GENERIC METHYLTRANSFERASE"/>
    <property type="match status" value="1"/>
</dbReference>
<evidence type="ECO:0000256" key="2">
    <source>
        <dbReference type="ARBA" id="ARBA00023004"/>
    </source>
</evidence>